<dbReference type="GO" id="GO:1904680">
    <property type="term" value="F:peptide transmembrane transporter activity"/>
    <property type="evidence" value="ECO:0007669"/>
    <property type="project" value="TreeGrafter"/>
</dbReference>
<dbReference type="Pfam" id="PF00496">
    <property type="entry name" value="SBP_bac_5"/>
    <property type="match status" value="1"/>
</dbReference>
<organism evidence="4 5">
    <name type="scientific">Candidatus Glomeribacter gigasporarum BEG34</name>
    <dbReference type="NCBI Taxonomy" id="1070319"/>
    <lineage>
        <taxon>Bacteria</taxon>
        <taxon>Pseudomonadati</taxon>
        <taxon>Pseudomonadota</taxon>
        <taxon>Betaproteobacteria</taxon>
        <taxon>Burkholderiales</taxon>
        <taxon>Burkholderiaceae</taxon>
        <taxon>Candidatus Glomeribacter</taxon>
    </lineage>
</organism>
<gene>
    <name evidence="4" type="primary">dppA</name>
    <name evidence="4" type="ORF">CAGGBEG34_30006</name>
</gene>
<evidence type="ECO:0000313" key="4">
    <source>
        <dbReference type="EMBL" id="CCD30048.1"/>
    </source>
</evidence>
<dbReference type="InterPro" id="IPR039424">
    <property type="entry name" value="SBP_5"/>
</dbReference>
<feature type="domain" description="Solute-binding protein family 5" evidence="3">
    <location>
        <begin position="3"/>
        <end position="193"/>
    </location>
</feature>
<dbReference type="PANTHER" id="PTHR30290:SF38">
    <property type="entry name" value="D,D-DIPEPTIDE-BINDING PERIPLASMIC PROTEIN DDPA-RELATED"/>
    <property type="match status" value="1"/>
</dbReference>
<dbReference type="SUPFAM" id="SSF53850">
    <property type="entry name" value="Periplasmic binding protein-like II"/>
    <property type="match status" value="1"/>
</dbReference>
<reference evidence="4 5" key="1">
    <citation type="submission" date="2011-08" db="EMBL/GenBank/DDBJ databases">
        <title>The genome of the obligate endobacterium of an arbuscular mycorrhizal fungus reveals an interphylum network of nutritional interactions.</title>
        <authorList>
            <person name="Ghignone S."/>
            <person name="Salvioli A."/>
            <person name="Anca I."/>
            <person name="Lumini E."/>
            <person name="Ortu G."/>
            <person name="Petiti L."/>
            <person name="Cruveiller S."/>
            <person name="Bianciotto V."/>
            <person name="Piffanelli P."/>
            <person name="Lanfranco L."/>
            <person name="Bonfante P."/>
        </authorList>
    </citation>
    <scope>NUCLEOTIDE SEQUENCE [LARGE SCALE GENOMIC DNA]</scope>
    <source>
        <strain evidence="4 5">BEG34</strain>
    </source>
</reference>
<dbReference type="STRING" id="1070319.CAGGBEG34_30006"/>
<dbReference type="eggNOG" id="COG0747">
    <property type="taxonomic scope" value="Bacteria"/>
</dbReference>
<evidence type="ECO:0000256" key="1">
    <source>
        <dbReference type="ARBA" id="ARBA00005695"/>
    </source>
</evidence>
<dbReference type="Gene3D" id="3.10.105.10">
    <property type="entry name" value="Dipeptide-binding Protein, Domain 3"/>
    <property type="match status" value="1"/>
</dbReference>
<dbReference type="InterPro" id="IPR000914">
    <property type="entry name" value="SBP_5_dom"/>
</dbReference>
<dbReference type="GO" id="GO:0030288">
    <property type="term" value="C:outer membrane-bounded periplasmic space"/>
    <property type="evidence" value="ECO:0007669"/>
    <property type="project" value="TreeGrafter"/>
</dbReference>
<evidence type="ECO:0000259" key="3">
    <source>
        <dbReference type="Pfam" id="PF00496"/>
    </source>
</evidence>
<dbReference type="PANTHER" id="PTHR30290">
    <property type="entry name" value="PERIPLASMIC BINDING COMPONENT OF ABC TRANSPORTER"/>
    <property type="match status" value="1"/>
</dbReference>
<protein>
    <submittedName>
        <fullName evidence="4">Fragment of putative Periplasmic dipeptide transport protein (Dipeptide-binding protein) (DBP)(Part 2)</fullName>
    </submittedName>
</protein>
<dbReference type="Proteomes" id="UP000054051">
    <property type="component" value="Unassembled WGS sequence"/>
</dbReference>
<comment type="similarity">
    <text evidence="1">Belongs to the bacterial solute-binding protein 5 family.</text>
</comment>
<accession>G2JB95</accession>
<proteinExistence type="inferred from homology"/>
<evidence type="ECO:0000313" key="5">
    <source>
        <dbReference type="Proteomes" id="UP000054051"/>
    </source>
</evidence>
<dbReference type="Gene3D" id="3.40.190.10">
    <property type="entry name" value="Periplasmic binding protein-like II"/>
    <property type="match status" value="1"/>
</dbReference>
<evidence type="ECO:0000256" key="2">
    <source>
        <dbReference type="ARBA" id="ARBA00022729"/>
    </source>
</evidence>
<keyword evidence="2" id="KW-0732">Signal</keyword>
<sequence length="276" mass="30562">MNECQISAALRPVDIAAFEADSNFQVLSQPGLNLVYLAYNVTHQPLNDGRVRRALDMAIDKQAIIDGVYEGHAQIAVAPLPPSQWGFDGSLKDTPRDLKKAKALLEEAGYPRGFSISLFILSVERPYNPNARLMSEMIQADWAKIGVKVNVVINEDFAKFLKSGGDGKHDAILFGMISVNGDPDDWLRLLSCTTVGSSNFSRWCHKEFEGLIQRAAQITDIAERTQLYTQAQKIFKSEQPFTPVAYVTDYQVISKHVTGFKINPLGPTIFSGVGLR</sequence>
<comment type="caution">
    <text evidence="4">The sequence shown here is derived from an EMBL/GenBank/DDBJ whole genome shotgun (WGS) entry which is preliminary data.</text>
</comment>
<dbReference type="GO" id="GO:0042938">
    <property type="term" value="P:dipeptide transport"/>
    <property type="evidence" value="ECO:0007669"/>
    <property type="project" value="TreeGrafter"/>
</dbReference>
<dbReference type="EMBL" id="CAFB01000058">
    <property type="protein sequence ID" value="CCD30048.1"/>
    <property type="molecule type" value="Genomic_DNA"/>
</dbReference>
<dbReference type="AlphaFoldDB" id="G2JB95"/>
<name>G2JB95_9BURK</name>
<keyword evidence="5" id="KW-1185">Reference proteome</keyword>